<dbReference type="Gene3D" id="2.40.290.10">
    <property type="match status" value="1"/>
</dbReference>
<keyword evidence="2" id="KW-0547">Nucleotide-binding</keyword>
<keyword evidence="7" id="KW-0238">DNA-binding</keyword>
<evidence type="ECO:0000313" key="13">
    <source>
        <dbReference type="EMBL" id="KAJ3654031.1"/>
    </source>
</evidence>
<evidence type="ECO:0000256" key="2">
    <source>
        <dbReference type="ARBA" id="ARBA00022741"/>
    </source>
</evidence>
<evidence type="ECO:0000256" key="4">
    <source>
        <dbReference type="ARBA" id="ARBA00022801"/>
    </source>
</evidence>
<name>A0AA38IF54_9CUCU</name>
<dbReference type="GO" id="GO:0006303">
    <property type="term" value="P:double-strand break repair via nonhomologous end joining"/>
    <property type="evidence" value="ECO:0007669"/>
    <property type="project" value="InterPro"/>
</dbReference>
<dbReference type="GO" id="GO:0004386">
    <property type="term" value="F:helicase activity"/>
    <property type="evidence" value="ECO:0007669"/>
    <property type="project" value="UniProtKB-KW"/>
</dbReference>
<accession>A0AA38IF54</accession>
<dbReference type="SUPFAM" id="SSF100939">
    <property type="entry name" value="SPOC domain-like"/>
    <property type="match status" value="1"/>
</dbReference>
<dbReference type="PANTHER" id="PTHR12604:SF4">
    <property type="entry name" value="X-RAY REPAIR CROSS-COMPLEMENTING PROTEIN 5"/>
    <property type="match status" value="1"/>
</dbReference>
<keyword evidence="4" id="KW-0378">Hydrolase</keyword>
<comment type="subcellular location">
    <subcellularLocation>
        <location evidence="1">Nucleus</location>
    </subcellularLocation>
</comment>
<keyword evidence="9" id="KW-0234">DNA repair</keyword>
<keyword evidence="8" id="KW-0233">DNA recombination</keyword>
<evidence type="ECO:0000259" key="12">
    <source>
        <dbReference type="Pfam" id="PF02735"/>
    </source>
</evidence>
<feature type="region of interest" description="Disordered" evidence="11">
    <location>
        <begin position="494"/>
        <end position="513"/>
    </location>
</feature>
<protein>
    <recommendedName>
        <fullName evidence="12">Ku domain-containing protein</fullName>
    </recommendedName>
</protein>
<feature type="compositionally biased region" description="Acidic residues" evidence="11">
    <location>
        <begin position="503"/>
        <end position="513"/>
    </location>
</feature>
<proteinExistence type="predicted"/>
<dbReference type="GO" id="GO:0006310">
    <property type="term" value="P:DNA recombination"/>
    <property type="evidence" value="ECO:0007669"/>
    <property type="project" value="UniProtKB-KW"/>
</dbReference>
<dbReference type="GO" id="GO:0016787">
    <property type="term" value="F:hydrolase activity"/>
    <property type="evidence" value="ECO:0007669"/>
    <property type="project" value="UniProtKB-KW"/>
</dbReference>
<evidence type="ECO:0000256" key="5">
    <source>
        <dbReference type="ARBA" id="ARBA00022806"/>
    </source>
</evidence>
<dbReference type="InterPro" id="IPR006164">
    <property type="entry name" value="DNA_bd_Ku70/Ku80"/>
</dbReference>
<evidence type="ECO:0000313" key="14">
    <source>
        <dbReference type="Proteomes" id="UP001168821"/>
    </source>
</evidence>
<sequence length="513" mass="57798">MPPAAKKDCSVVLFDVKAQALARQTLAKICCTNFFSGSKDLTKLILLNSDVTENRLNAKDGGYDNINEVSKDITTYDPKLVFEMINENNEPGEANWLEGLYVAVKNLEEEFEDIGGIITHQILFITDLATPLGDNNQTLIDKIVRGIKKLNAFLYVVGPEIEVPFTIKSPQHVKLWMKNFKATTDNLTVLQKIISQIDNSVVCDYKMGVHLFFAFKNKIGGQPWQVPLGLGSKIQIPAQTVKVLDMDVKCKLVSTQGAIRNPAWIDAEDETVEVDASDVISGIMRHGKFVQMPENKMFQVENPRSFSVLCFTDSVNVPEYLMRGDGCYRVLPNSTPERNEALNILIDRLAEQKKYVIARRIYNNNFAPKIVVLVPKPDNNPKCFLFTSLPFNENIRVNYRERKLESAPQVDTSDEIYSFLDSLNTESDKSEKKLSLGINMMQNSNSQRLVNKGADKLLEKPMALEDVDIDLLEPPSDVVCEGLKKLWAERTVKEEKAKKEEGGGDDSDNDFDW</sequence>
<keyword evidence="14" id="KW-1185">Reference proteome</keyword>
<dbReference type="Gene3D" id="3.40.50.410">
    <property type="entry name" value="von Willebrand factor, type A domain"/>
    <property type="match status" value="1"/>
</dbReference>
<keyword evidence="5" id="KW-0347">Helicase</keyword>
<dbReference type="GO" id="GO:0000723">
    <property type="term" value="P:telomere maintenance"/>
    <property type="evidence" value="ECO:0007669"/>
    <property type="project" value="TreeGrafter"/>
</dbReference>
<evidence type="ECO:0000256" key="10">
    <source>
        <dbReference type="ARBA" id="ARBA00023242"/>
    </source>
</evidence>
<evidence type="ECO:0000256" key="6">
    <source>
        <dbReference type="ARBA" id="ARBA00022840"/>
    </source>
</evidence>
<dbReference type="PANTHER" id="PTHR12604">
    <property type="entry name" value="KU AUTOANTIGEN DNA HELICASE"/>
    <property type="match status" value="1"/>
</dbReference>
<evidence type="ECO:0000256" key="3">
    <source>
        <dbReference type="ARBA" id="ARBA00022763"/>
    </source>
</evidence>
<dbReference type="SUPFAM" id="SSF53300">
    <property type="entry name" value="vWA-like"/>
    <property type="match status" value="1"/>
</dbReference>
<evidence type="ECO:0000256" key="1">
    <source>
        <dbReference type="ARBA" id="ARBA00004123"/>
    </source>
</evidence>
<keyword evidence="10" id="KW-0539">Nucleus</keyword>
<dbReference type="GO" id="GO:0005524">
    <property type="term" value="F:ATP binding"/>
    <property type="evidence" value="ECO:0007669"/>
    <property type="project" value="UniProtKB-KW"/>
</dbReference>
<dbReference type="Pfam" id="PF02735">
    <property type="entry name" value="Ku"/>
    <property type="match status" value="1"/>
</dbReference>
<reference evidence="13" key="1">
    <citation type="journal article" date="2023" name="G3 (Bethesda)">
        <title>Whole genome assemblies of Zophobas morio and Tenebrio molitor.</title>
        <authorList>
            <person name="Kaur S."/>
            <person name="Stinson S.A."/>
            <person name="diCenzo G.C."/>
        </authorList>
    </citation>
    <scope>NUCLEOTIDE SEQUENCE</scope>
    <source>
        <strain evidence="13">QUZm001</strain>
    </source>
</reference>
<organism evidence="13 14">
    <name type="scientific">Zophobas morio</name>
    <dbReference type="NCBI Taxonomy" id="2755281"/>
    <lineage>
        <taxon>Eukaryota</taxon>
        <taxon>Metazoa</taxon>
        <taxon>Ecdysozoa</taxon>
        <taxon>Arthropoda</taxon>
        <taxon>Hexapoda</taxon>
        <taxon>Insecta</taxon>
        <taxon>Pterygota</taxon>
        <taxon>Neoptera</taxon>
        <taxon>Endopterygota</taxon>
        <taxon>Coleoptera</taxon>
        <taxon>Polyphaga</taxon>
        <taxon>Cucujiformia</taxon>
        <taxon>Tenebrionidae</taxon>
        <taxon>Zophobas</taxon>
    </lineage>
</organism>
<evidence type="ECO:0000256" key="9">
    <source>
        <dbReference type="ARBA" id="ARBA00023204"/>
    </source>
</evidence>
<dbReference type="InterPro" id="IPR016194">
    <property type="entry name" value="SPOC-like_C_dom_sf"/>
</dbReference>
<dbReference type="GO" id="GO:0003690">
    <property type="term" value="F:double-stranded DNA binding"/>
    <property type="evidence" value="ECO:0007669"/>
    <property type="project" value="TreeGrafter"/>
</dbReference>
<evidence type="ECO:0000256" key="8">
    <source>
        <dbReference type="ARBA" id="ARBA00023172"/>
    </source>
</evidence>
<evidence type="ECO:0000256" key="7">
    <source>
        <dbReference type="ARBA" id="ARBA00023125"/>
    </source>
</evidence>
<keyword evidence="3" id="KW-0227">DNA damage</keyword>
<dbReference type="GO" id="GO:0043564">
    <property type="term" value="C:Ku70:Ku80 complex"/>
    <property type="evidence" value="ECO:0007669"/>
    <property type="project" value="TreeGrafter"/>
</dbReference>
<dbReference type="AlphaFoldDB" id="A0AA38IF54"/>
<evidence type="ECO:0000256" key="11">
    <source>
        <dbReference type="SAM" id="MobiDB-lite"/>
    </source>
</evidence>
<gene>
    <name evidence="13" type="ORF">Zmor_013245</name>
</gene>
<keyword evidence="6" id="KW-0067">ATP-binding</keyword>
<dbReference type="InterPro" id="IPR036465">
    <property type="entry name" value="vWFA_dom_sf"/>
</dbReference>
<comment type="caution">
    <text evidence="13">The sequence shown here is derived from an EMBL/GenBank/DDBJ whole genome shotgun (WGS) entry which is preliminary data.</text>
</comment>
<dbReference type="EMBL" id="JALNTZ010000004">
    <property type="protein sequence ID" value="KAJ3654031.1"/>
    <property type="molecule type" value="Genomic_DNA"/>
</dbReference>
<feature type="domain" description="Ku" evidence="12">
    <location>
        <begin position="266"/>
        <end position="406"/>
    </location>
</feature>
<dbReference type="Proteomes" id="UP001168821">
    <property type="component" value="Unassembled WGS sequence"/>
</dbReference>
<dbReference type="GO" id="GO:0042162">
    <property type="term" value="F:telomeric DNA binding"/>
    <property type="evidence" value="ECO:0007669"/>
    <property type="project" value="TreeGrafter"/>
</dbReference>